<organism evidence="3 4">
    <name type="scientific">Vibrio sinensis</name>
    <dbReference type="NCBI Taxonomy" id="2302434"/>
    <lineage>
        <taxon>Bacteria</taxon>
        <taxon>Pseudomonadati</taxon>
        <taxon>Pseudomonadota</taxon>
        <taxon>Gammaproteobacteria</taxon>
        <taxon>Vibrionales</taxon>
        <taxon>Vibrionaceae</taxon>
        <taxon>Vibrio</taxon>
    </lineage>
</organism>
<keyword evidence="4" id="KW-1185">Reference proteome</keyword>
<dbReference type="InterPro" id="IPR019936">
    <property type="entry name" value="NanM_proteobact"/>
</dbReference>
<comment type="caution">
    <text evidence="3">The sequence shown here is derived from an EMBL/GenBank/DDBJ whole genome shotgun (WGS) entry which is preliminary data.</text>
</comment>
<dbReference type="NCBIfam" id="TIGR03547">
    <property type="entry name" value="muta_rot_YjhT"/>
    <property type="match status" value="1"/>
</dbReference>
<evidence type="ECO:0000256" key="1">
    <source>
        <dbReference type="ARBA" id="ARBA00022441"/>
    </source>
</evidence>
<reference evidence="3 4" key="1">
    <citation type="submission" date="2018-08" db="EMBL/GenBank/DDBJ databases">
        <title>Vibrio isolated from the Eastern China Marginal Seas.</title>
        <authorList>
            <person name="Li Y."/>
        </authorList>
    </citation>
    <scope>NUCLEOTIDE SEQUENCE [LARGE SCALE GENOMIC DNA]</scope>
    <source>
        <strain evidence="3 4">BEI233</strain>
    </source>
</reference>
<dbReference type="InterPro" id="IPR015915">
    <property type="entry name" value="Kelch-typ_b-propeller"/>
</dbReference>
<name>A0A3A6QSM0_9VIBR</name>
<keyword evidence="1" id="KW-0880">Kelch repeat</keyword>
<evidence type="ECO:0000313" key="3">
    <source>
        <dbReference type="EMBL" id="RJX75373.1"/>
    </source>
</evidence>
<gene>
    <name evidence="3" type="ORF">DZ860_01440</name>
</gene>
<evidence type="ECO:0000313" key="4">
    <source>
        <dbReference type="Proteomes" id="UP000273252"/>
    </source>
</evidence>
<keyword evidence="2" id="KW-0677">Repeat</keyword>
<dbReference type="AlphaFoldDB" id="A0A3A6QSM0"/>
<dbReference type="InterPro" id="IPR056734">
    <property type="entry name" value="NANM"/>
</dbReference>
<dbReference type="Pfam" id="PF24996">
    <property type="entry name" value="NANM"/>
    <property type="match status" value="1"/>
</dbReference>
<dbReference type="Gene3D" id="2.120.10.80">
    <property type="entry name" value="Kelch-type beta propeller"/>
    <property type="match status" value="2"/>
</dbReference>
<dbReference type="EMBL" id="QVMU01000001">
    <property type="protein sequence ID" value="RJX75373.1"/>
    <property type="molecule type" value="Genomic_DNA"/>
</dbReference>
<accession>A0A3A6QSM0</accession>
<proteinExistence type="predicted"/>
<dbReference type="SUPFAM" id="SSF117281">
    <property type="entry name" value="Kelch motif"/>
    <property type="match status" value="1"/>
</dbReference>
<evidence type="ECO:0000256" key="2">
    <source>
        <dbReference type="ARBA" id="ARBA00022737"/>
    </source>
</evidence>
<dbReference type="Proteomes" id="UP000273252">
    <property type="component" value="Unassembled WGS sequence"/>
</dbReference>
<sequence length="366" mass="40454">MSIQWRSLPDLPVGFKNGVGVTFGDTIYCGLGSLGQRWIALDVNDALATKELSPINGIGWQEKAPFPGCPRNDAVVISTSDGCYVFSGAGCEPEQIPQYPIVLTDGYFYNSKQDCWHKVCDDIPVGLLGGSGFQLTNGQLVFFGGYNKHKFDHLMHALNTEPLLSNSEMKSQCLVDFMSSAIEEYQWNQDIWSFTPETKQWHRIAQNPFLANCGAGAIVEGDKITLIEGEVKPGLRSRQVKQFSFDNSELKNTLELTSIHQTDHDHEGLAGAFCSAYHGEWFVAGGAYFRGSQANYKKGQWYSHQGLTKQYDKKVWQFDGSKWAHIGDMTIGRAYGVCVSTTSGVIIVGGERETGEALTECQLLVC</sequence>
<protein>
    <submittedName>
        <fullName evidence="3">YjhT family mutarotase</fullName>
    </submittedName>
</protein>
<dbReference type="RefSeq" id="WP_120029130.1">
    <property type="nucleotide sequence ID" value="NZ_QVMU01000001.1"/>
</dbReference>
<dbReference type="OrthoDB" id="5857700at2"/>